<dbReference type="AlphaFoldDB" id="A0A923L7R2"/>
<keyword evidence="1" id="KW-0812">Transmembrane</keyword>
<evidence type="ECO:0000313" key="2">
    <source>
        <dbReference type="EMBL" id="MBC5637979.1"/>
    </source>
</evidence>
<dbReference type="RefSeq" id="WP_186870688.1">
    <property type="nucleotide sequence ID" value="NZ_JACOOL010000011.1"/>
</dbReference>
<dbReference type="Proteomes" id="UP000637359">
    <property type="component" value="Unassembled WGS sequence"/>
</dbReference>
<gene>
    <name evidence="2" type="ORF">H8S33_14375</name>
</gene>
<protein>
    <submittedName>
        <fullName evidence="2">Uncharacterized protein</fullName>
    </submittedName>
</protein>
<accession>A0A923L7R2</accession>
<dbReference type="EMBL" id="JACOOL010000011">
    <property type="protein sequence ID" value="MBC5637979.1"/>
    <property type="molecule type" value="Genomic_DNA"/>
</dbReference>
<sequence>MKNSTFILYQSLLWVVLLVTNIVLNPYIGPPFEWIDVVSMMMLFLSFFIVFLLLKKVFIRHVRSVRYKIGLSILAFIIAVLFLVVLENVWFEVTGKMLF</sequence>
<proteinExistence type="predicted"/>
<keyword evidence="3" id="KW-1185">Reference proteome</keyword>
<keyword evidence="1" id="KW-1133">Transmembrane helix</keyword>
<feature type="transmembrane region" description="Helical" evidence="1">
    <location>
        <begin position="66"/>
        <end position="91"/>
    </location>
</feature>
<name>A0A923L7R2_9BACI</name>
<reference evidence="2" key="1">
    <citation type="submission" date="2020-08" db="EMBL/GenBank/DDBJ databases">
        <title>Genome public.</title>
        <authorList>
            <person name="Liu C."/>
            <person name="Sun Q."/>
        </authorList>
    </citation>
    <scope>NUCLEOTIDE SEQUENCE</scope>
    <source>
        <strain evidence="2">BX22</strain>
    </source>
</reference>
<organism evidence="2 3">
    <name type="scientific">Ornithinibacillus hominis</name>
    <dbReference type="NCBI Taxonomy" id="2763055"/>
    <lineage>
        <taxon>Bacteria</taxon>
        <taxon>Bacillati</taxon>
        <taxon>Bacillota</taxon>
        <taxon>Bacilli</taxon>
        <taxon>Bacillales</taxon>
        <taxon>Bacillaceae</taxon>
        <taxon>Ornithinibacillus</taxon>
    </lineage>
</organism>
<evidence type="ECO:0000256" key="1">
    <source>
        <dbReference type="SAM" id="Phobius"/>
    </source>
</evidence>
<keyword evidence="1" id="KW-0472">Membrane</keyword>
<comment type="caution">
    <text evidence="2">The sequence shown here is derived from an EMBL/GenBank/DDBJ whole genome shotgun (WGS) entry which is preliminary data.</text>
</comment>
<feature type="transmembrane region" description="Helical" evidence="1">
    <location>
        <begin position="34"/>
        <end position="54"/>
    </location>
</feature>
<feature type="transmembrane region" description="Helical" evidence="1">
    <location>
        <begin position="7"/>
        <end position="28"/>
    </location>
</feature>
<evidence type="ECO:0000313" key="3">
    <source>
        <dbReference type="Proteomes" id="UP000637359"/>
    </source>
</evidence>